<dbReference type="InterPro" id="IPR028037">
    <property type="entry name" value="Antitoxin_Rv0909/MT0933"/>
</dbReference>
<dbReference type="AlphaFoldDB" id="A0A921EPH1"/>
<comment type="caution">
    <text evidence="1">The sequence shown here is derived from an EMBL/GenBank/DDBJ whole genome shotgun (WGS) entry which is preliminary data.</text>
</comment>
<dbReference type="Pfam" id="PF14013">
    <property type="entry name" value="MT0933_antitox"/>
    <property type="match status" value="1"/>
</dbReference>
<dbReference type="Proteomes" id="UP000712713">
    <property type="component" value="Unassembled WGS sequence"/>
</dbReference>
<sequence>MGIFDKAGDLAKQHEDRIEAGIEQAGDFVDEKTGGKYAGQVDQA</sequence>
<dbReference type="EMBL" id="DYZF01000239">
    <property type="protein sequence ID" value="HJE52157.1"/>
    <property type="molecule type" value="Genomic_DNA"/>
</dbReference>
<accession>A0A921EPH1</accession>
<feature type="non-terminal residue" evidence="1">
    <location>
        <position position="44"/>
    </location>
</feature>
<evidence type="ECO:0000313" key="2">
    <source>
        <dbReference type="Proteomes" id="UP000712713"/>
    </source>
</evidence>
<gene>
    <name evidence="1" type="ORF">K8V15_09345</name>
</gene>
<reference evidence="1" key="1">
    <citation type="journal article" date="2021" name="PeerJ">
        <title>Extensive microbial diversity within the chicken gut microbiome revealed by metagenomics and culture.</title>
        <authorList>
            <person name="Gilroy R."/>
            <person name="Ravi A."/>
            <person name="Getino M."/>
            <person name="Pursley I."/>
            <person name="Horton D.L."/>
            <person name="Alikhan N.F."/>
            <person name="Baker D."/>
            <person name="Gharbi K."/>
            <person name="Hall N."/>
            <person name="Watson M."/>
            <person name="Adriaenssens E.M."/>
            <person name="Foster-Nyarko E."/>
            <person name="Jarju S."/>
            <person name="Secka A."/>
            <person name="Antonio M."/>
            <person name="Oren A."/>
            <person name="Chaudhuri R.R."/>
            <person name="La Ragione R."/>
            <person name="Hildebrand F."/>
            <person name="Pallen M.J."/>
        </authorList>
    </citation>
    <scope>NUCLEOTIDE SEQUENCE</scope>
    <source>
        <strain evidence="1">ChiGjej3B3-7470</strain>
    </source>
</reference>
<protein>
    <submittedName>
        <fullName evidence="1">Antitoxin</fullName>
    </submittedName>
</protein>
<proteinExistence type="predicted"/>
<evidence type="ECO:0000313" key="1">
    <source>
        <dbReference type="EMBL" id="HJE52157.1"/>
    </source>
</evidence>
<name>A0A921EPH1_9ACTN</name>
<reference evidence="1" key="2">
    <citation type="submission" date="2021-09" db="EMBL/GenBank/DDBJ databases">
        <authorList>
            <person name="Gilroy R."/>
        </authorList>
    </citation>
    <scope>NUCLEOTIDE SEQUENCE</scope>
    <source>
        <strain evidence="1">ChiGjej3B3-7470</strain>
    </source>
</reference>
<organism evidence="1 2">
    <name type="scientific">Tessaracoccus flavescens</name>
    <dbReference type="NCBI Taxonomy" id="399497"/>
    <lineage>
        <taxon>Bacteria</taxon>
        <taxon>Bacillati</taxon>
        <taxon>Actinomycetota</taxon>
        <taxon>Actinomycetes</taxon>
        <taxon>Propionibacteriales</taxon>
        <taxon>Propionibacteriaceae</taxon>
        <taxon>Tessaracoccus</taxon>
    </lineage>
</organism>